<dbReference type="NCBIfam" id="TIGR03083">
    <property type="entry name" value="maleylpyruvate isomerase family mycothiol-dependent enzyme"/>
    <property type="match status" value="1"/>
</dbReference>
<dbReference type="InterPro" id="IPR017517">
    <property type="entry name" value="Maleyloyr_isom"/>
</dbReference>
<dbReference type="EMBL" id="BSTX01000006">
    <property type="protein sequence ID" value="GLZ81480.1"/>
    <property type="molecule type" value="Genomic_DNA"/>
</dbReference>
<proteinExistence type="predicted"/>
<dbReference type="InterPro" id="IPR024344">
    <property type="entry name" value="MDMPI_metal-binding"/>
</dbReference>
<feature type="domain" description="Mycothiol-dependent maleylpyruvate isomerase metal-binding" evidence="1">
    <location>
        <begin position="11"/>
        <end position="127"/>
    </location>
</feature>
<dbReference type="Proteomes" id="UP001165079">
    <property type="component" value="Unassembled WGS sequence"/>
</dbReference>
<accession>A0A9W6ST50</accession>
<dbReference type="InterPro" id="IPR017520">
    <property type="entry name" value="CHP03086"/>
</dbReference>
<reference evidence="2" key="1">
    <citation type="submission" date="2023-03" db="EMBL/GenBank/DDBJ databases">
        <title>Actinorhabdospora filicis NBRC 111898.</title>
        <authorList>
            <person name="Ichikawa N."/>
            <person name="Sato H."/>
            <person name="Tonouchi N."/>
        </authorList>
    </citation>
    <scope>NUCLEOTIDE SEQUENCE</scope>
    <source>
        <strain evidence="2">NBRC 111898</strain>
    </source>
</reference>
<dbReference type="RefSeq" id="WP_285666960.1">
    <property type="nucleotide sequence ID" value="NZ_BSTX01000006.1"/>
</dbReference>
<dbReference type="NCBIfam" id="TIGR03086">
    <property type="entry name" value="TIGR03086 family metal-binding protein"/>
    <property type="match status" value="1"/>
</dbReference>
<dbReference type="InterPro" id="IPR034660">
    <property type="entry name" value="DinB/YfiT-like"/>
</dbReference>
<protein>
    <submittedName>
        <fullName evidence="2">TIGR03086 family protein</fullName>
    </submittedName>
</protein>
<evidence type="ECO:0000259" key="1">
    <source>
        <dbReference type="Pfam" id="PF11716"/>
    </source>
</evidence>
<gene>
    <name evidence="2" type="ORF">Afil01_62870</name>
</gene>
<dbReference type="Pfam" id="PF11716">
    <property type="entry name" value="MDMPI_N"/>
    <property type="match status" value="1"/>
</dbReference>
<dbReference type="AlphaFoldDB" id="A0A9W6ST50"/>
<name>A0A9W6ST50_9ACTN</name>
<dbReference type="GO" id="GO:0046872">
    <property type="term" value="F:metal ion binding"/>
    <property type="evidence" value="ECO:0007669"/>
    <property type="project" value="InterPro"/>
</dbReference>
<organism evidence="2 3">
    <name type="scientific">Actinorhabdospora filicis</name>
    <dbReference type="NCBI Taxonomy" id="1785913"/>
    <lineage>
        <taxon>Bacteria</taxon>
        <taxon>Bacillati</taxon>
        <taxon>Actinomycetota</taxon>
        <taxon>Actinomycetes</taxon>
        <taxon>Micromonosporales</taxon>
        <taxon>Micromonosporaceae</taxon>
        <taxon>Actinorhabdospora</taxon>
    </lineage>
</organism>
<keyword evidence="3" id="KW-1185">Reference proteome</keyword>
<evidence type="ECO:0000313" key="2">
    <source>
        <dbReference type="EMBL" id="GLZ81480.1"/>
    </source>
</evidence>
<sequence length="197" mass="21395">MLDLHRRTLLRSADLVAAVGAGQWDGPTPCAPWTVRELVTHMIRENRGFAAAARGERADRSPWTSPVGPSPAADYASSVDEVLAAFAAADPARGFWLPFIDDGIVHPYARAVSFHLLDYLVHGWDVAAATGQKCGFDPDIVAAVLDVAHREVPDGPRRHRERASFRPPVAVPPEAPAMARVLGWLGRDPEWHPSSDS</sequence>
<dbReference type="Gene3D" id="1.20.120.450">
    <property type="entry name" value="dinb family like domain"/>
    <property type="match status" value="1"/>
</dbReference>
<dbReference type="SUPFAM" id="SSF109854">
    <property type="entry name" value="DinB/YfiT-like putative metalloenzymes"/>
    <property type="match status" value="1"/>
</dbReference>
<comment type="caution">
    <text evidence="2">The sequence shown here is derived from an EMBL/GenBank/DDBJ whole genome shotgun (WGS) entry which is preliminary data.</text>
</comment>
<evidence type="ECO:0000313" key="3">
    <source>
        <dbReference type="Proteomes" id="UP001165079"/>
    </source>
</evidence>